<proteinExistence type="predicted"/>
<dbReference type="SUPFAM" id="SSF51182">
    <property type="entry name" value="RmlC-like cupins"/>
    <property type="match status" value="1"/>
</dbReference>
<dbReference type="InterPro" id="IPR011051">
    <property type="entry name" value="RmlC_Cupin_sf"/>
</dbReference>
<organism evidence="1">
    <name type="scientific">Eubacterium limosum</name>
    <dbReference type="NCBI Taxonomy" id="1736"/>
    <lineage>
        <taxon>Bacteria</taxon>
        <taxon>Bacillati</taxon>
        <taxon>Bacillota</taxon>
        <taxon>Clostridia</taxon>
        <taxon>Eubacteriales</taxon>
        <taxon>Eubacteriaceae</taxon>
        <taxon>Eubacterium</taxon>
    </lineage>
</organism>
<sequence>MKEVIKNGKVLARHILKEDIQDGLNFYSKDEEFIQVGAWSYPKDKELLAHVHNEVERKINRTYEALYIIQGSLEAEIYDIEEKPVEKLLIQKGDILILLESGHGYYILEDNTKVLEIKNGPYLGAEIDRHRI</sequence>
<protein>
    <recommendedName>
        <fullName evidence="2">Cupin domain-containing protein</fullName>
    </recommendedName>
</protein>
<dbReference type="AlphaFoldDB" id="A0A6N3CZ82"/>
<accession>A0A6N3CZ82</accession>
<name>A0A6N3CZ82_EUBLI</name>
<dbReference type="EMBL" id="CACRTR010000008">
    <property type="protein sequence ID" value="VYU22326.1"/>
    <property type="molecule type" value="Genomic_DNA"/>
</dbReference>
<gene>
    <name evidence="1" type="ORF">ELLFYP34_02980</name>
</gene>
<evidence type="ECO:0008006" key="2">
    <source>
        <dbReference type="Google" id="ProtNLM"/>
    </source>
</evidence>
<evidence type="ECO:0000313" key="1">
    <source>
        <dbReference type="EMBL" id="VYU22326.1"/>
    </source>
</evidence>
<reference evidence="1" key="1">
    <citation type="submission" date="2019-11" db="EMBL/GenBank/DDBJ databases">
        <authorList>
            <person name="Feng L."/>
        </authorList>
    </citation>
    <scope>NUCLEOTIDE SEQUENCE</scope>
    <source>
        <strain evidence="1">ElimosumLFYP34</strain>
    </source>
</reference>